<accession>A0A371NSH1</accession>
<dbReference type="OrthoDB" id="9802600at2"/>
<dbReference type="PANTHER" id="PTHR31084">
    <property type="entry name" value="ALPHA-L-FUCOSIDASE 2"/>
    <property type="match status" value="1"/>
</dbReference>
<dbReference type="InterPro" id="IPR027414">
    <property type="entry name" value="GH95_N_dom"/>
</dbReference>
<feature type="domain" description="Glycosyl hydrolase family 95 N-terminal" evidence="1">
    <location>
        <begin position="4"/>
        <end position="192"/>
    </location>
</feature>
<dbReference type="EMBL" id="QUAB01000044">
    <property type="protein sequence ID" value="REJ05033.1"/>
    <property type="molecule type" value="Genomic_DNA"/>
</dbReference>
<comment type="caution">
    <text evidence="4">The sequence shown here is derived from an EMBL/GenBank/DDBJ whole genome shotgun (WGS) entry which is preliminary data.</text>
</comment>
<evidence type="ECO:0000259" key="2">
    <source>
        <dbReference type="Pfam" id="PF21307"/>
    </source>
</evidence>
<dbReference type="InterPro" id="IPR016518">
    <property type="entry name" value="Alpha-L-fucosidase"/>
</dbReference>
<dbReference type="GO" id="GO:0005975">
    <property type="term" value="P:carbohydrate metabolic process"/>
    <property type="evidence" value="ECO:0007669"/>
    <property type="project" value="InterPro"/>
</dbReference>
<dbReference type="GO" id="GO:0004560">
    <property type="term" value="F:alpha-L-fucosidase activity"/>
    <property type="evidence" value="ECO:0007669"/>
    <property type="project" value="InterPro"/>
</dbReference>
<feature type="domain" description="Glycosyl hydrolase family 95 catalytic" evidence="3">
    <location>
        <begin position="259"/>
        <end position="672"/>
    </location>
</feature>
<reference evidence="4 5" key="1">
    <citation type="submission" date="2018-08" db="EMBL/GenBank/DDBJ databases">
        <title>Isolation, diversity and antifungal activity of Actinobacteria from cow dung.</title>
        <authorList>
            <person name="Ling L."/>
        </authorList>
    </citation>
    <scope>NUCLEOTIDE SEQUENCE [LARGE SCALE GENOMIC DNA]</scope>
    <source>
        <strain evidence="4 5">NEAU-LLE</strain>
    </source>
</reference>
<evidence type="ECO:0000313" key="4">
    <source>
        <dbReference type="EMBL" id="REJ05033.1"/>
    </source>
</evidence>
<name>A0A371NSH1_9MICO</name>
<dbReference type="AlphaFoldDB" id="A0A371NSH1"/>
<dbReference type="InterPro" id="IPR054363">
    <property type="entry name" value="GH95_cat"/>
</dbReference>
<dbReference type="RefSeq" id="WP_116242637.1">
    <property type="nucleotide sequence ID" value="NZ_QUAB01000044.1"/>
</dbReference>
<evidence type="ECO:0000259" key="1">
    <source>
        <dbReference type="Pfam" id="PF14498"/>
    </source>
</evidence>
<sequence>MTRLDYDKPATDWLECLPLGNGSLGAMIDGGVDRLVVRLNHEAGWSGSPESEARGVGVTPEDAAAALAASREALRRSDAVAAAEALLPIQARYSQAFLPIGRLIVRRSATAGEYRRSLDLATSIHEMSTTDLTERTVVSAPLGVLAIETSVRPTIELETELAEIGRSSAPDGIELLVRFPSDVAPAHEAGFAAAEWDETEGAALRGVILARAQPSDGGWLILLAAETTFEGFGGPLGSLAAARERARRRIDAAVSTPAEEIFRAASAEHARLFDRARLRFDAPVAPAALIPDRLASAFADPEHPLAADPGLGALLFDVGRYLLICSSRPGGVPATLQGIWNDSMRPPWSSNYTININTQMNYWSAHSTNLSEAAGPLFDFVEGLSAKGQDTARRLYGAGGWTAHHNSDIWLFSSPVGAGAGDARWVHWPMAAPWLVRSLWDAVEFGAADADELRRLWPIARGAAEFVLDWQHRDGQGWSTSPSTSPENTYLDDDGREVALDTVTAMDLQLIRDLLGIVRRLADLVDAGDDEIVRRAGVRLEELPADPAATADGIIREWSEDRREADPQHRHVSSLYGLYPGDGRWSEDALQAAVRALERRGDDSTGWSLVWKLYLWARLRRADKVSDLLALVFREAGDRGEAGGLYPNMFAAHPPFQIDANLGFPGALVECLLQSHDGIELLPAVPRQLASGSATGLRARPGVDVDLTWDGGELVEATLRSAEPVTVMLRYGGEVTEVRIDGEARIRPADFRRSA</sequence>
<dbReference type="Pfam" id="PF14498">
    <property type="entry name" value="Glyco_hyd_65N_2"/>
    <property type="match status" value="1"/>
</dbReference>
<proteinExistence type="predicted"/>
<keyword evidence="5" id="KW-1185">Reference proteome</keyword>
<evidence type="ECO:0000259" key="3">
    <source>
        <dbReference type="Pfam" id="PF22124"/>
    </source>
</evidence>
<dbReference type="InterPro" id="IPR049053">
    <property type="entry name" value="AFCA-like_C"/>
</dbReference>
<dbReference type="Pfam" id="PF21307">
    <property type="entry name" value="Glyco_hydro_95_C"/>
    <property type="match status" value="1"/>
</dbReference>
<protein>
    <submittedName>
        <fullName evidence="4">Glycoside hydrolase family 95 protein</fullName>
    </submittedName>
</protein>
<evidence type="ECO:0000313" key="5">
    <source>
        <dbReference type="Proteomes" id="UP000262172"/>
    </source>
</evidence>
<gene>
    <name evidence="4" type="ORF">DY023_12410</name>
</gene>
<keyword evidence="4" id="KW-0378">Hydrolase</keyword>
<dbReference type="PIRSF" id="PIRSF007663">
    <property type="entry name" value="UCP007663"/>
    <property type="match status" value="1"/>
</dbReference>
<organism evidence="4 5">
    <name type="scientific">Microbacterium bovistercoris</name>
    <dbReference type="NCBI Taxonomy" id="2293570"/>
    <lineage>
        <taxon>Bacteria</taxon>
        <taxon>Bacillati</taxon>
        <taxon>Actinomycetota</taxon>
        <taxon>Actinomycetes</taxon>
        <taxon>Micrococcales</taxon>
        <taxon>Microbacteriaceae</taxon>
        <taxon>Microbacterium</taxon>
    </lineage>
</organism>
<feature type="domain" description="Alpha fucosidase A-like C-terminal" evidence="2">
    <location>
        <begin position="674"/>
        <end position="736"/>
    </location>
</feature>
<dbReference type="InterPro" id="IPR012341">
    <property type="entry name" value="6hp_glycosidase-like_sf"/>
</dbReference>
<dbReference type="Proteomes" id="UP000262172">
    <property type="component" value="Unassembled WGS sequence"/>
</dbReference>
<dbReference type="SUPFAM" id="SSF48208">
    <property type="entry name" value="Six-hairpin glycosidases"/>
    <property type="match status" value="1"/>
</dbReference>
<dbReference type="PANTHER" id="PTHR31084:SF0">
    <property type="entry name" value="ALPHA-L-FUCOSIDASE 2"/>
    <property type="match status" value="1"/>
</dbReference>
<dbReference type="Gene3D" id="1.50.10.10">
    <property type="match status" value="1"/>
</dbReference>
<dbReference type="InterPro" id="IPR008928">
    <property type="entry name" value="6-hairpin_glycosidase_sf"/>
</dbReference>
<dbReference type="Pfam" id="PF22124">
    <property type="entry name" value="Glyco_hydro_95_cat"/>
    <property type="match status" value="1"/>
</dbReference>